<evidence type="ECO:0000313" key="3">
    <source>
        <dbReference type="Proteomes" id="UP000229847"/>
    </source>
</evidence>
<dbReference type="EMBL" id="PCSW01000096">
    <property type="protein sequence ID" value="PIP57435.1"/>
    <property type="molecule type" value="Genomic_DNA"/>
</dbReference>
<evidence type="ECO:0000313" key="2">
    <source>
        <dbReference type="EMBL" id="PIP57435.1"/>
    </source>
</evidence>
<feature type="transmembrane region" description="Helical" evidence="1">
    <location>
        <begin position="48"/>
        <end position="68"/>
    </location>
</feature>
<feature type="transmembrane region" description="Helical" evidence="1">
    <location>
        <begin position="21"/>
        <end position="42"/>
    </location>
</feature>
<protein>
    <recommendedName>
        <fullName evidence="4">PrgI family protein</fullName>
    </recommendedName>
</protein>
<dbReference type="AlphaFoldDB" id="A0A2H0BIE4"/>
<comment type="caution">
    <text evidence="2">The sequence shown here is derived from an EMBL/GenBank/DDBJ whole genome shotgun (WGS) entry which is preliminary data.</text>
</comment>
<keyword evidence="1" id="KW-1133">Transmembrane helix</keyword>
<evidence type="ECO:0008006" key="4">
    <source>
        <dbReference type="Google" id="ProtNLM"/>
    </source>
</evidence>
<organism evidence="2 3">
    <name type="scientific">Candidatus Woesebacteria bacterium CG22_combo_CG10-13_8_21_14_all_39_10</name>
    <dbReference type="NCBI Taxonomy" id="1975059"/>
    <lineage>
        <taxon>Bacteria</taxon>
        <taxon>Candidatus Woeseibacteriota</taxon>
    </lineage>
</organism>
<accession>A0A2H0BIE4</accession>
<evidence type="ECO:0000256" key="1">
    <source>
        <dbReference type="SAM" id="Phobius"/>
    </source>
</evidence>
<gene>
    <name evidence="2" type="ORF">COX03_03170</name>
</gene>
<keyword evidence="1" id="KW-0812">Transmembrane</keyword>
<reference evidence="2 3" key="1">
    <citation type="submission" date="2017-09" db="EMBL/GenBank/DDBJ databases">
        <title>Depth-based differentiation of microbial function through sediment-hosted aquifers and enrichment of novel symbionts in the deep terrestrial subsurface.</title>
        <authorList>
            <person name="Probst A.J."/>
            <person name="Ladd B."/>
            <person name="Jarett J.K."/>
            <person name="Geller-Mcgrath D.E."/>
            <person name="Sieber C.M."/>
            <person name="Emerson J.B."/>
            <person name="Anantharaman K."/>
            <person name="Thomas B.C."/>
            <person name="Malmstrom R."/>
            <person name="Stieglmeier M."/>
            <person name="Klingl A."/>
            <person name="Woyke T."/>
            <person name="Ryan C.M."/>
            <person name="Banfield J.F."/>
        </authorList>
    </citation>
    <scope>NUCLEOTIDE SEQUENCE [LARGE SCALE GENOMIC DNA]</scope>
    <source>
        <strain evidence="2">CG22_combo_CG10-13_8_21_14_all_39_10</strain>
    </source>
</reference>
<name>A0A2H0BIE4_9BACT</name>
<proteinExistence type="predicted"/>
<dbReference type="Proteomes" id="UP000229847">
    <property type="component" value="Unassembled WGS sequence"/>
</dbReference>
<keyword evidence="1" id="KW-0472">Membrane</keyword>
<sequence>MESHPIPQQISSYQFRLVGDMTLKQFFQIAGGAVVAIIIYSLPLMGIIKWPLVVFFALLGVALAFLPLEERPLERWIIAFFKSVYSPTLFSWKKTEKEFNYYQDEATVPSEKIFFAGGEAKLQEYLKNSSSGTFTGNLEKIESSFLSGLTNIFTSIIPAVKVGGPSLQPQLQGAQPPTPLTVPGQVPVKMSVATNIPKLIVEETASKEGVSQVISTTQVSPTSPGQEAVAQRQAQFSIDAAPPSPPTTPNTLTGQVIDQKKHIVEGAIMEIRDSMGRPVRALKSNKLGHFMVVTPLMSGKYEIITEKDGFNFESLGFEATGTIIPPIAIYGNKTGGTI</sequence>